<dbReference type="AlphaFoldDB" id="A0AAD4QXI6"/>
<feature type="signal peptide" evidence="2">
    <location>
        <begin position="1"/>
        <end position="16"/>
    </location>
</feature>
<feature type="compositionally biased region" description="Polar residues" evidence="1">
    <location>
        <begin position="262"/>
        <end position="293"/>
    </location>
</feature>
<accession>A0AAD4QXI6</accession>
<sequence length="387" mass="43444">MSILGLTFLYCNHVLCILMPEKIAVQMDDFDQDIDFDGEWNQPTVTAGYVADATTPKARLSVGSGQEHGPNSFQVDKIFMPVPILKLCHIPMENDDDQLPDPKYVIKHYEFSTVLTIGIVKNVHCENGCVTYTCCDATEIEIKKVKDDECFTIVRYGGVDNPDNNKSYPVGTVIQAVGKLRSRQGRPTLVTFDVREVVSRNEIDMFLLDSEAAHCYYSKCVPEMSTKMVADTGVELFCPYDPSLLSPKNLQTPSRTGVYAQASRTTPRSRVIKTPNTNRSTVSSNREQQQTPVSRGDARTTPANLQSKQLFTPKPTGGKDTRHLSPQQRKLYEYILQHGQREPGVSKMQLKLNCHATENFEEDIIQLLGDGFIYNSVDDDHFCLIDT</sequence>
<comment type="caution">
    <text evidence="3">The sequence shown here is derived from an EMBL/GenBank/DDBJ whole genome shotgun (WGS) entry which is preliminary data.</text>
</comment>
<feature type="compositionally biased region" description="Polar residues" evidence="1">
    <location>
        <begin position="301"/>
        <end position="310"/>
    </location>
</feature>
<evidence type="ECO:0000313" key="3">
    <source>
        <dbReference type="EMBL" id="KAI1702161.1"/>
    </source>
</evidence>
<dbReference type="InterPro" id="IPR012340">
    <property type="entry name" value="NA-bd_OB-fold"/>
</dbReference>
<keyword evidence="4" id="KW-1185">Reference proteome</keyword>
<dbReference type="Proteomes" id="UP001201812">
    <property type="component" value="Unassembled WGS sequence"/>
</dbReference>
<keyword evidence="2" id="KW-0732">Signal</keyword>
<dbReference type="SUPFAM" id="SSF50249">
    <property type="entry name" value="Nucleic acid-binding proteins"/>
    <property type="match status" value="1"/>
</dbReference>
<evidence type="ECO:0000256" key="2">
    <source>
        <dbReference type="SAM" id="SignalP"/>
    </source>
</evidence>
<dbReference type="Gene3D" id="1.10.10.10">
    <property type="entry name" value="Winged helix-like DNA-binding domain superfamily/Winged helix DNA-binding domain"/>
    <property type="match status" value="1"/>
</dbReference>
<gene>
    <name evidence="3" type="ORF">DdX_15676</name>
</gene>
<name>A0AAD4QXI6_9BILA</name>
<organism evidence="3 4">
    <name type="scientific">Ditylenchus destructor</name>
    <dbReference type="NCBI Taxonomy" id="166010"/>
    <lineage>
        <taxon>Eukaryota</taxon>
        <taxon>Metazoa</taxon>
        <taxon>Ecdysozoa</taxon>
        <taxon>Nematoda</taxon>
        <taxon>Chromadorea</taxon>
        <taxon>Rhabditida</taxon>
        <taxon>Tylenchina</taxon>
        <taxon>Tylenchomorpha</taxon>
        <taxon>Sphaerularioidea</taxon>
        <taxon>Anguinidae</taxon>
        <taxon>Anguininae</taxon>
        <taxon>Ditylenchus</taxon>
    </lineage>
</organism>
<dbReference type="Gene3D" id="2.40.50.140">
    <property type="entry name" value="Nucleic acid-binding proteins"/>
    <property type="match status" value="1"/>
</dbReference>
<evidence type="ECO:0000313" key="4">
    <source>
        <dbReference type="Proteomes" id="UP001201812"/>
    </source>
</evidence>
<evidence type="ECO:0000256" key="1">
    <source>
        <dbReference type="SAM" id="MobiDB-lite"/>
    </source>
</evidence>
<dbReference type="EMBL" id="JAKKPZ010000104">
    <property type="protein sequence ID" value="KAI1702161.1"/>
    <property type="molecule type" value="Genomic_DNA"/>
</dbReference>
<feature type="region of interest" description="Disordered" evidence="1">
    <location>
        <begin position="247"/>
        <end position="325"/>
    </location>
</feature>
<feature type="chain" id="PRO_5042138456" evidence="2">
    <location>
        <begin position="17"/>
        <end position="387"/>
    </location>
</feature>
<reference evidence="3" key="1">
    <citation type="submission" date="2022-01" db="EMBL/GenBank/DDBJ databases">
        <title>Genome Sequence Resource for Two Populations of Ditylenchus destructor, the Migratory Endoparasitic Phytonematode.</title>
        <authorList>
            <person name="Zhang H."/>
            <person name="Lin R."/>
            <person name="Xie B."/>
        </authorList>
    </citation>
    <scope>NUCLEOTIDE SEQUENCE</scope>
    <source>
        <strain evidence="3">BazhouSP</strain>
    </source>
</reference>
<protein>
    <submittedName>
        <fullName evidence="3">Replication Protein A like protein</fullName>
    </submittedName>
</protein>
<proteinExistence type="predicted"/>
<dbReference type="InterPro" id="IPR036388">
    <property type="entry name" value="WH-like_DNA-bd_sf"/>
</dbReference>